<sequence length="59" mass="6873">MPNLKVQQFYETEDEFHETSDKLELDLTDEEIALIEENGGQPTWLDRHDGFFATLDDGE</sequence>
<keyword evidence="2" id="KW-1185">Reference proteome</keyword>
<reference evidence="1 2" key="1">
    <citation type="submission" date="2015-12" db="EMBL/GenBank/DDBJ databases">
        <title>Diversity of Burkholderia near neighbor genomes.</title>
        <authorList>
            <person name="Sahl J."/>
            <person name="Wagner D."/>
            <person name="Keim P."/>
        </authorList>
    </citation>
    <scope>NUCLEOTIDE SEQUENCE [LARGE SCALE GENOMIC DNA]</scope>
    <source>
        <strain evidence="1 2">BDU6</strain>
    </source>
</reference>
<dbReference type="RefSeq" id="WP_059597989.1">
    <property type="nucleotide sequence ID" value="NZ_CP013386.1"/>
</dbReference>
<dbReference type="Proteomes" id="UP000062519">
    <property type="component" value="Chromosome 1"/>
</dbReference>
<organism evidence="1 2">
    <name type="scientific">Burkholderia mayonis</name>
    <dbReference type="NCBI Taxonomy" id="1385591"/>
    <lineage>
        <taxon>Bacteria</taxon>
        <taxon>Pseudomonadati</taxon>
        <taxon>Pseudomonadota</taxon>
        <taxon>Betaproteobacteria</taxon>
        <taxon>Burkholderiales</taxon>
        <taxon>Burkholderiaceae</taxon>
        <taxon>Burkholderia</taxon>
        <taxon>pseudomallei group</taxon>
    </lineage>
</organism>
<evidence type="ECO:0000313" key="1">
    <source>
        <dbReference type="EMBL" id="AOJ02224.1"/>
    </source>
</evidence>
<gene>
    <name evidence="1" type="ORF">WS70_10630</name>
</gene>
<protein>
    <submittedName>
        <fullName evidence="1">Uncharacterized protein</fullName>
    </submittedName>
</protein>
<evidence type="ECO:0000313" key="2">
    <source>
        <dbReference type="Proteomes" id="UP000062519"/>
    </source>
</evidence>
<dbReference type="AlphaFoldDB" id="A0A1B4FEY8"/>
<accession>A0A1B4FEY8</accession>
<dbReference type="KEGG" id="buu:WS70_10630"/>
<name>A0A1B4FEY8_9BURK</name>
<dbReference type="EMBL" id="CP013386">
    <property type="protein sequence ID" value="AOJ02224.1"/>
    <property type="molecule type" value="Genomic_DNA"/>
</dbReference>
<proteinExistence type="predicted"/>